<evidence type="ECO:0000313" key="6">
    <source>
        <dbReference type="Proteomes" id="UP000054477"/>
    </source>
</evidence>
<dbReference type="HOGENOM" id="CLU_000604_63_0_1"/>
<name>A0A0C9XIT1_9AGAR</name>
<evidence type="ECO:0000259" key="4">
    <source>
        <dbReference type="PROSITE" id="PS50893"/>
    </source>
</evidence>
<dbReference type="GO" id="GO:0016887">
    <property type="term" value="F:ATP hydrolysis activity"/>
    <property type="evidence" value="ECO:0007669"/>
    <property type="project" value="InterPro"/>
</dbReference>
<evidence type="ECO:0000313" key="5">
    <source>
        <dbReference type="EMBL" id="KIK04931.1"/>
    </source>
</evidence>
<feature type="domain" description="ABC transporter" evidence="4">
    <location>
        <begin position="420"/>
        <end position="677"/>
    </location>
</feature>
<sequence>MTSLLISNSEKKPLHANSNIKISTLQLGVWKVRVAAQSSGFGLQDQIQDLRSSFPILLRLATDIFTLAPGIVLAFLTCQIWEGVEDAFEMHISNRLLRTIEFSLREGRPDVASILSAVVAHLVWAVIVGLMSWWSTKIMMVLQARIMAHFDVYLMKAMLDMDLPTSRGLHLLYFASWPIALTFSTEPGSKKQTTSREIWEAVDSMIRFFTQLLKTMSQLALIVHISRSAGGPLFALMCIVRPLFSALFTRALWDKICIAFWNDQDHTRMKSLEKLANEDQYKEQVFGGNLSNWILTEYKKASRARGDKLDTHPFLAFSVRDMPVFDVAYNLLSSLPMIYCAITAIITPSKFSLASVAILQQSSLTLSWSLGDILRESESYRRSINTIKNVYDSSKISNKVSDGHLSYPLQHANAQKGMEFEFRDVCFAYPGSQKTTSALTNINLSIGAGQLVVVVGANGSGKSTIIRLLSRLYNPDSGELLIDGKKANEYRLADLHESIAILSQDTKIYPLSLSENIGLGFPDQCANKEMVERAAQQGGASEFIKKLVNGLETQLNPPTMNFSFNLTEYEDHPLQKELAELKREIDISGGERQRVVAARSFMRFQSDKIKFVAVDEPSSALDAEGELRLFEELIKVRSGKTMIFVTHRFGHLTKYADKIMFVSLITFFSAQTLINDETL</sequence>
<keyword evidence="3" id="KW-1133">Transmembrane helix</keyword>
<reference evidence="6" key="2">
    <citation type="submission" date="2015-01" db="EMBL/GenBank/DDBJ databases">
        <title>Evolutionary Origins and Diversification of the Mycorrhizal Mutualists.</title>
        <authorList>
            <consortium name="DOE Joint Genome Institute"/>
            <consortium name="Mycorrhizal Genomics Consortium"/>
            <person name="Kohler A."/>
            <person name="Kuo A."/>
            <person name="Nagy L.G."/>
            <person name="Floudas D."/>
            <person name="Copeland A."/>
            <person name="Barry K.W."/>
            <person name="Cichocki N."/>
            <person name="Veneault-Fourrey C."/>
            <person name="LaButti K."/>
            <person name="Lindquist E.A."/>
            <person name="Lipzen A."/>
            <person name="Lundell T."/>
            <person name="Morin E."/>
            <person name="Murat C."/>
            <person name="Riley R."/>
            <person name="Ohm R."/>
            <person name="Sun H."/>
            <person name="Tunlid A."/>
            <person name="Henrissat B."/>
            <person name="Grigoriev I.V."/>
            <person name="Hibbett D.S."/>
            <person name="Martin F."/>
        </authorList>
    </citation>
    <scope>NUCLEOTIDE SEQUENCE [LARGE SCALE GENOMIC DNA]</scope>
    <source>
        <strain evidence="6">LaAM-08-1</strain>
    </source>
</reference>
<dbReference type="InterPro" id="IPR027417">
    <property type="entry name" value="P-loop_NTPase"/>
</dbReference>
<evidence type="ECO:0000256" key="1">
    <source>
        <dbReference type="ARBA" id="ARBA00022741"/>
    </source>
</evidence>
<dbReference type="OrthoDB" id="6500128at2759"/>
<feature type="transmembrane region" description="Helical" evidence="3">
    <location>
        <begin position="111"/>
        <end position="134"/>
    </location>
</feature>
<dbReference type="PANTHER" id="PTHR43394">
    <property type="entry name" value="ATP-DEPENDENT PERMEASE MDL1, MITOCHONDRIAL"/>
    <property type="match status" value="1"/>
</dbReference>
<protein>
    <submittedName>
        <fullName evidence="5">Unplaced genomic scaffold K443scaffold_30, whole genome shotgun sequence</fullName>
    </submittedName>
</protein>
<keyword evidence="3" id="KW-0472">Membrane</keyword>
<dbReference type="SMART" id="SM00382">
    <property type="entry name" value="AAA"/>
    <property type="match status" value="1"/>
</dbReference>
<keyword evidence="1" id="KW-0547">Nucleotide-binding</keyword>
<reference evidence="5 6" key="1">
    <citation type="submission" date="2014-04" db="EMBL/GenBank/DDBJ databases">
        <authorList>
            <consortium name="DOE Joint Genome Institute"/>
            <person name="Kuo A."/>
            <person name="Kohler A."/>
            <person name="Nagy L.G."/>
            <person name="Floudas D."/>
            <person name="Copeland A."/>
            <person name="Barry K.W."/>
            <person name="Cichocki N."/>
            <person name="Veneault-Fourrey C."/>
            <person name="LaButti K."/>
            <person name="Lindquist E.A."/>
            <person name="Lipzen A."/>
            <person name="Lundell T."/>
            <person name="Morin E."/>
            <person name="Murat C."/>
            <person name="Sun H."/>
            <person name="Tunlid A."/>
            <person name="Henrissat B."/>
            <person name="Grigoriev I.V."/>
            <person name="Hibbett D.S."/>
            <person name="Martin F."/>
            <person name="Nordberg H.P."/>
            <person name="Cantor M.N."/>
            <person name="Hua S.X."/>
        </authorList>
    </citation>
    <scope>NUCLEOTIDE SEQUENCE [LARGE SCALE GENOMIC DNA]</scope>
    <source>
        <strain evidence="5 6">LaAM-08-1</strain>
    </source>
</reference>
<dbReference type="Pfam" id="PF00005">
    <property type="entry name" value="ABC_tran"/>
    <property type="match status" value="1"/>
</dbReference>
<dbReference type="InterPro" id="IPR039421">
    <property type="entry name" value="Type_1_exporter"/>
</dbReference>
<dbReference type="Gene3D" id="3.40.50.300">
    <property type="entry name" value="P-loop containing nucleotide triphosphate hydrolases"/>
    <property type="match status" value="1"/>
</dbReference>
<dbReference type="GO" id="GO:0015421">
    <property type="term" value="F:ABC-type oligopeptide transporter activity"/>
    <property type="evidence" value="ECO:0007669"/>
    <property type="project" value="TreeGrafter"/>
</dbReference>
<dbReference type="EMBL" id="KN838565">
    <property type="protein sequence ID" value="KIK04931.1"/>
    <property type="molecule type" value="Genomic_DNA"/>
</dbReference>
<keyword evidence="6" id="KW-1185">Reference proteome</keyword>
<dbReference type="Proteomes" id="UP000054477">
    <property type="component" value="Unassembled WGS sequence"/>
</dbReference>
<gene>
    <name evidence="5" type="ORF">K443DRAFT_394994</name>
</gene>
<dbReference type="PANTHER" id="PTHR43394:SF1">
    <property type="entry name" value="ATP-BINDING CASSETTE SUB-FAMILY B MEMBER 10, MITOCHONDRIAL"/>
    <property type="match status" value="1"/>
</dbReference>
<dbReference type="InterPro" id="IPR003439">
    <property type="entry name" value="ABC_transporter-like_ATP-bd"/>
</dbReference>
<keyword evidence="2" id="KW-0067">ATP-binding</keyword>
<dbReference type="GO" id="GO:0005524">
    <property type="term" value="F:ATP binding"/>
    <property type="evidence" value="ECO:0007669"/>
    <property type="project" value="UniProtKB-KW"/>
</dbReference>
<dbReference type="AlphaFoldDB" id="A0A0C9XIT1"/>
<keyword evidence="3" id="KW-0812">Transmembrane</keyword>
<accession>A0A0C9XIT1</accession>
<evidence type="ECO:0000256" key="2">
    <source>
        <dbReference type="ARBA" id="ARBA00022840"/>
    </source>
</evidence>
<dbReference type="SUPFAM" id="SSF52540">
    <property type="entry name" value="P-loop containing nucleoside triphosphate hydrolases"/>
    <property type="match status" value="1"/>
</dbReference>
<dbReference type="STRING" id="1095629.A0A0C9XIT1"/>
<dbReference type="InterPro" id="IPR003593">
    <property type="entry name" value="AAA+_ATPase"/>
</dbReference>
<evidence type="ECO:0000256" key="3">
    <source>
        <dbReference type="SAM" id="Phobius"/>
    </source>
</evidence>
<organism evidence="5 6">
    <name type="scientific">Laccaria amethystina LaAM-08-1</name>
    <dbReference type="NCBI Taxonomy" id="1095629"/>
    <lineage>
        <taxon>Eukaryota</taxon>
        <taxon>Fungi</taxon>
        <taxon>Dikarya</taxon>
        <taxon>Basidiomycota</taxon>
        <taxon>Agaricomycotina</taxon>
        <taxon>Agaricomycetes</taxon>
        <taxon>Agaricomycetidae</taxon>
        <taxon>Agaricales</taxon>
        <taxon>Agaricineae</taxon>
        <taxon>Hydnangiaceae</taxon>
        <taxon>Laccaria</taxon>
    </lineage>
</organism>
<proteinExistence type="predicted"/>
<dbReference type="PROSITE" id="PS50893">
    <property type="entry name" value="ABC_TRANSPORTER_2"/>
    <property type="match status" value="1"/>
</dbReference>